<proteinExistence type="predicted"/>
<evidence type="ECO:0000313" key="2">
    <source>
        <dbReference type="EnsemblPlants" id="Pp3c2_14090V3.2"/>
    </source>
</evidence>
<dbReference type="PANTHER" id="PTHR31579">
    <property type="entry name" value="OS03G0796600 PROTEIN"/>
    <property type="match status" value="1"/>
</dbReference>
<dbReference type="InParanoid" id="A0A7I4FJV6"/>
<dbReference type="InterPro" id="IPR006502">
    <property type="entry name" value="PDDEXK-like"/>
</dbReference>
<reference evidence="2 3" key="1">
    <citation type="journal article" date="2008" name="Science">
        <title>The Physcomitrella genome reveals evolutionary insights into the conquest of land by plants.</title>
        <authorList>
            <person name="Rensing S."/>
            <person name="Lang D."/>
            <person name="Zimmer A."/>
            <person name="Terry A."/>
            <person name="Salamov A."/>
            <person name="Shapiro H."/>
            <person name="Nishiyama T."/>
            <person name="Perroud P.-F."/>
            <person name="Lindquist E."/>
            <person name="Kamisugi Y."/>
            <person name="Tanahashi T."/>
            <person name="Sakakibara K."/>
            <person name="Fujita T."/>
            <person name="Oishi K."/>
            <person name="Shin-I T."/>
            <person name="Kuroki Y."/>
            <person name="Toyoda A."/>
            <person name="Suzuki Y."/>
            <person name="Hashimoto A."/>
            <person name="Yamaguchi K."/>
            <person name="Sugano A."/>
            <person name="Kohara Y."/>
            <person name="Fujiyama A."/>
            <person name="Anterola A."/>
            <person name="Aoki S."/>
            <person name="Ashton N."/>
            <person name="Barbazuk W.B."/>
            <person name="Barker E."/>
            <person name="Bennetzen J."/>
            <person name="Bezanilla M."/>
            <person name="Blankenship R."/>
            <person name="Cho S.H."/>
            <person name="Dutcher S."/>
            <person name="Estelle M."/>
            <person name="Fawcett J.A."/>
            <person name="Gundlach H."/>
            <person name="Hanada K."/>
            <person name="Heyl A."/>
            <person name="Hicks K.A."/>
            <person name="Hugh J."/>
            <person name="Lohr M."/>
            <person name="Mayer K."/>
            <person name="Melkozernov A."/>
            <person name="Murata T."/>
            <person name="Nelson D."/>
            <person name="Pils B."/>
            <person name="Prigge M."/>
            <person name="Reiss B."/>
            <person name="Renner T."/>
            <person name="Rombauts S."/>
            <person name="Rushton P."/>
            <person name="Sanderfoot A."/>
            <person name="Schween G."/>
            <person name="Shiu S.-H."/>
            <person name="Stueber K."/>
            <person name="Theodoulou F.L."/>
            <person name="Tu H."/>
            <person name="Van de Peer Y."/>
            <person name="Verrier P.J."/>
            <person name="Waters E."/>
            <person name="Wood A."/>
            <person name="Yang L."/>
            <person name="Cove D."/>
            <person name="Cuming A."/>
            <person name="Hasebe M."/>
            <person name="Lucas S."/>
            <person name="Mishler D.B."/>
            <person name="Reski R."/>
            <person name="Grigoriev I."/>
            <person name="Quatrano R.S."/>
            <person name="Boore J.L."/>
        </authorList>
    </citation>
    <scope>NUCLEOTIDE SEQUENCE [LARGE SCALE GENOMIC DNA]</scope>
    <source>
        <strain evidence="2 3">cv. Gransden 2004</strain>
    </source>
</reference>
<evidence type="ECO:0008006" key="4">
    <source>
        <dbReference type="Google" id="ProtNLM"/>
    </source>
</evidence>
<dbReference type="Proteomes" id="UP000006727">
    <property type="component" value="Chromosome 2"/>
</dbReference>
<dbReference type="EnsemblPlants" id="Pp3c2_14090V3.2">
    <property type="protein sequence ID" value="Pp3c2_14090V3.2"/>
    <property type="gene ID" value="Pp3c2_14090"/>
</dbReference>
<evidence type="ECO:0000256" key="1">
    <source>
        <dbReference type="SAM" id="MobiDB-lite"/>
    </source>
</evidence>
<organism evidence="2 3">
    <name type="scientific">Physcomitrium patens</name>
    <name type="common">Spreading-leaved earth moss</name>
    <name type="synonym">Physcomitrella patens</name>
    <dbReference type="NCBI Taxonomy" id="3218"/>
    <lineage>
        <taxon>Eukaryota</taxon>
        <taxon>Viridiplantae</taxon>
        <taxon>Streptophyta</taxon>
        <taxon>Embryophyta</taxon>
        <taxon>Bryophyta</taxon>
        <taxon>Bryophytina</taxon>
        <taxon>Bryopsida</taxon>
        <taxon>Funariidae</taxon>
        <taxon>Funariales</taxon>
        <taxon>Funariaceae</taxon>
        <taxon>Physcomitrium</taxon>
    </lineage>
</organism>
<dbReference type="NCBIfam" id="TIGR01615">
    <property type="entry name" value="A_thal_3542"/>
    <property type="match status" value="1"/>
</dbReference>
<evidence type="ECO:0000313" key="3">
    <source>
        <dbReference type="Proteomes" id="UP000006727"/>
    </source>
</evidence>
<feature type="region of interest" description="Disordered" evidence="1">
    <location>
        <begin position="498"/>
        <end position="518"/>
    </location>
</feature>
<dbReference type="FunCoup" id="A0A7I4FJV6">
    <property type="interactions" value="792"/>
</dbReference>
<reference evidence="2 3" key="2">
    <citation type="journal article" date="2018" name="Plant J.">
        <title>The Physcomitrella patens chromosome-scale assembly reveals moss genome structure and evolution.</title>
        <authorList>
            <person name="Lang D."/>
            <person name="Ullrich K.K."/>
            <person name="Murat F."/>
            <person name="Fuchs J."/>
            <person name="Jenkins J."/>
            <person name="Haas F.B."/>
            <person name="Piednoel M."/>
            <person name="Gundlach H."/>
            <person name="Van Bel M."/>
            <person name="Meyberg R."/>
            <person name="Vives C."/>
            <person name="Morata J."/>
            <person name="Symeonidi A."/>
            <person name="Hiss M."/>
            <person name="Muchero W."/>
            <person name="Kamisugi Y."/>
            <person name="Saleh O."/>
            <person name="Blanc G."/>
            <person name="Decker E.L."/>
            <person name="van Gessel N."/>
            <person name="Grimwood J."/>
            <person name="Hayes R.D."/>
            <person name="Graham S.W."/>
            <person name="Gunter L.E."/>
            <person name="McDaniel S.F."/>
            <person name="Hoernstein S.N.W."/>
            <person name="Larsson A."/>
            <person name="Li F.W."/>
            <person name="Perroud P.F."/>
            <person name="Phillips J."/>
            <person name="Ranjan P."/>
            <person name="Rokshar D.S."/>
            <person name="Rothfels C.J."/>
            <person name="Schneider L."/>
            <person name="Shu S."/>
            <person name="Stevenson D.W."/>
            <person name="Thummler F."/>
            <person name="Tillich M."/>
            <person name="Villarreal Aguilar J.C."/>
            <person name="Widiez T."/>
            <person name="Wong G.K."/>
            <person name="Wymore A."/>
            <person name="Zhang Y."/>
            <person name="Zimmer A.D."/>
            <person name="Quatrano R.S."/>
            <person name="Mayer K.F.X."/>
            <person name="Goodstein D."/>
            <person name="Casacuberta J.M."/>
            <person name="Vandepoele K."/>
            <person name="Reski R."/>
            <person name="Cuming A.C."/>
            <person name="Tuskan G.A."/>
            <person name="Maumus F."/>
            <person name="Salse J."/>
            <person name="Schmutz J."/>
            <person name="Rensing S.A."/>
        </authorList>
    </citation>
    <scope>NUCLEOTIDE SEQUENCE [LARGE SCALE GENOMIC DNA]</scope>
    <source>
        <strain evidence="2 3">cv. Gransden 2004</strain>
    </source>
</reference>
<dbReference type="EMBL" id="ABEU02000002">
    <property type="status" value="NOT_ANNOTATED_CDS"/>
    <property type="molecule type" value="Genomic_DNA"/>
</dbReference>
<protein>
    <recommendedName>
        <fullName evidence="4">DUF506 family protein</fullName>
    </recommendedName>
</protein>
<feature type="compositionally biased region" description="Low complexity" evidence="1">
    <location>
        <begin position="16"/>
        <end position="27"/>
    </location>
</feature>
<reference evidence="2" key="3">
    <citation type="submission" date="2020-12" db="UniProtKB">
        <authorList>
            <consortium name="EnsemblPlants"/>
        </authorList>
    </citation>
    <scope>IDENTIFICATION</scope>
</reference>
<dbReference type="PANTHER" id="PTHR31579:SF1">
    <property type="entry name" value="OS03G0796600 PROTEIN"/>
    <property type="match status" value="1"/>
</dbReference>
<name>A0A7I4FJV6_PHYPA</name>
<keyword evidence="3" id="KW-1185">Reference proteome</keyword>
<feature type="region of interest" description="Disordered" evidence="1">
    <location>
        <begin position="1"/>
        <end position="30"/>
    </location>
</feature>
<dbReference type="Pfam" id="PF04720">
    <property type="entry name" value="PDDEXK_6"/>
    <property type="match status" value="1"/>
</dbReference>
<accession>A0A7I4FJV6</accession>
<gene>
    <name evidence="2" type="primary">LOC112279052</name>
</gene>
<dbReference type="Gramene" id="Pp3c2_14090V3.2">
    <property type="protein sequence ID" value="Pp3c2_14090V3.2"/>
    <property type="gene ID" value="Pp3c2_14090"/>
</dbReference>
<sequence length="518" mass="57408">MPRLLPMRSIGAPSKARSSSARNLARATAEKGREEIASGLGTASLVRVPSQTLNINTMGLLSAQFQACKGTEKGSRAAESDAEKMRNKFFGNGVNSENRFGSQCVSSGSEHEFNSVCLGAMVNGFIENEADNGRFSRPLCNCEASGAMCDCNDFDESMSSLGELAELLTGLVSSTNVTERVLLAEVNKAMASARELTSSEDDVTFCLRRQVMKHLRTVGYNAAICKSRWDHAGSFPGGDYEYIDVVFESEIGNSERIIIDIDFRAQFEIARPTSCYNALVRVLPTVFVGKADCLLQVVNFMSDAVKTSLKERDMHLPPWRKPAYMRAKWFAFYKRTTNATVQKTSNDGFSDISRIAVRDHGWDSKYTDVMEVDYLRGGERRTVKDFKNPVCKNLTGVPCKPSAPEPIKSTVDNNEWQPPVLKPRVFQRPCQAGLASVLREAGLTSSFRLIEEQRLERKSLPIPITTGLVLTKNSRLREVLGYKCMKFWARRSVGGNLGPLHQRPALQRNLGAPTGNRR</sequence>
<dbReference type="AlphaFoldDB" id="A0A7I4FJV6"/>